<protein>
    <submittedName>
        <fullName evidence="7">Transcription factor, MADS-box</fullName>
    </submittedName>
</protein>
<keyword evidence="5" id="KW-0539">Nucleus</keyword>
<dbReference type="GO" id="GO:0000981">
    <property type="term" value="F:DNA-binding transcription factor activity, RNA polymerase II-specific"/>
    <property type="evidence" value="ECO:0007669"/>
    <property type="project" value="InterPro"/>
</dbReference>
<organism evidence="7 8">
    <name type="scientific">Dillenia turbinata</name>
    <dbReference type="NCBI Taxonomy" id="194707"/>
    <lineage>
        <taxon>Eukaryota</taxon>
        <taxon>Viridiplantae</taxon>
        <taxon>Streptophyta</taxon>
        <taxon>Embryophyta</taxon>
        <taxon>Tracheophyta</taxon>
        <taxon>Spermatophyta</taxon>
        <taxon>Magnoliopsida</taxon>
        <taxon>eudicotyledons</taxon>
        <taxon>Gunneridae</taxon>
        <taxon>Pentapetalae</taxon>
        <taxon>Dilleniales</taxon>
        <taxon>Dilleniaceae</taxon>
        <taxon>Dillenia</taxon>
    </lineage>
</organism>
<comment type="subcellular location">
    <subcellularLocation>
        <location evidence="1">Nucleus</location>
    </subcellularLocation>
</comment>
<dbReference type="SUPFAM" id="SSF55455">
    <property type="entry name" value="SRF-like"/>
    <property type="match status" value="1"/>
</dbReference>
<dbReference type="InterPro" id="IPR050142">
    <property type="entry name" value="MADS-box/MEF2_TF"/>
</dbReference>
<dbReference type="EMBL" id="JBAMMX010000028">
    <property type="protein sequence ID" value="KAK6911716.1"/>
    <property type="molecule type" value="Genomic_DNA"/>
</dbReference>
<evidence type="ECO:0000256" key="4">
    <source>
        <dbReference type="ARBA" id="ARBA00023163"/>
    </source>
</evidence>
<keyword evidence="3" id="KW-0238">DNA-binding</keyword>
<evidence type="ECO:0000259" key="6">
    <source>
        <dbReference type="PROSITE" id="PS50066"/>
    </source>
</evidence>
<dbReference type="GO" id="GO:0000987">
    <property type="term" value="F:cis-regulatory region sequence-specific DNA binding"/>
    <property type="evidence" value="ECO:0007669"/>
    <property type="project" value="InterPro"/>
</dbReference>
<evidence type="ECO:0000256" key="1">
    <source>
        <dbReference type="ARBA" id="ARBA00004123"/>
    </source>
</evidence>
<keyword evidence="8" id="KW-1185">Reference proteome</keyword>
<evidence type="ECO:0000313" key="8">
    <source>
        <dbReference type="Proteomes" id="UP001370490"/>
    </source>
</evidence>
<name>A0AAN8YSX0_9MAGN</name>
<evidence type="ECO:0000256" key="5">
    <source>
        <dbReference type="ARBA" id="ARBA00023242"/>
    </source>
</evidence>
<gene>
    <name evidence="7" type="ORF">RJ641_023809</name>
</gene>
<dbReference type="CDD" id="cd00266">
    <property type="entry name" value="MADS_SRF_like"/>
    <property type="match status" value="1"/>
</dbReference>
<dbReference type="GO" id="GO:0005634">
    <property type="term" value="C:nucleus"/>
    <property type="evidence" value="ECO:0007669"/>
    <property type="project" value="UniProtKB-SubCell"/>
</dbReference>
<proteinExistence type="predicted"/>
<accession>A0AAN8YSX0</accession>
<dbReference type="InterPro" id="IPR002100">
    <property type="entry name" value="TF_MADSbox"/>
</dbReference>
<dbReference type="FunFam" id="3.40.1810.10:FF:000018">
    <property type="entry name" value="agamous-like MADS-box protein AGL80"/>
    <property type="match status" value="1"/>
</dbReference>
<feature type="domain" description="MADS-box" evidence="6">
    <location>
        <begin position="1"/>
        <end position="49"/>
    </location>
</feature>
<comment type="caution">
    <text evidence="7">The sequence shown here is derived from an EMBL/GenBank/DDBJ whole genome shotgun (WGS) entry which is preliminary data.</text>
</comment>
<dbReference type="GO" id="GO:0045944">
    <property type="term" value="P:positive regulation of transcription by RNA polymerase II"/>
    <property type="evidence" value="ECO:0007669"/>
    <property type="project" value="InterPro"/>
</dbReference>
<reference evidence="7 8" key="1">
    <citation type="submission" date="2023-12" db="EMBL/GenBank/DDBJ databases">
        <title>A high-quality genome assembly for Dillenia turbinata (Dilleniales).</title>
        <authorList>
            <person name="Chanderbali A."/>
        </authorList>
    </citation>
    <scope>NUCLEOTIDE SEQUENCE [LARGE SCALE GENOMIC DNA]</scope>
    <source>
        <strain evidence="7">LSX21</strain>
        <tissue evidence="7">Leaf</tissue>
    </source>
</reference>
<dbReference type="AlphaFoldDB" id="A0AAN8YSX0"/>
<keyword evidence="2" id="KW-0805">Transcription regulation</keyword>
<dbReference type="Proteomes" id="UP001370490">
    <property type="component" value="Unassembled WGS sequence"/>
</dbReference>
<dbReference type="PROSITE" id="PS50066">
    <property type="entry name" value="MADS_BOX_2"/>
    <property type="match status" value="1"/>
</dbReference>
<dbReference type="PRINTS" id="PR00404">
    <property type="entry name" value="MADSDOMAIN"/>
</dbReference>
<dbReference type="PANTHER" id="PTHR48019">
    <property type="entry name" value="SERUM RESPONSE FACTOR HOMOLOG"/>
    <property type="match status" value="1"/>
</dbReference>
<sequence length="283" mass="31281">MSTKKVKLAYIQNDSARKATFRKRKKGLMKKVSELTTLCGIEACAVIYSPHEQQPDVWPSALGAQNVLATFKRLPEMDQNKKMINQEGFIRQRMLKARDHLKRQQKDNREREITQVMNQCLTGKPLLTLGLVDLNDLGWLIDTKCKDIRKRLETMKQPDLPAALALPPPPPAAAPHPRMAGGLMQNLPMTSAPPESSMVMVPAGGVPAPHSHPFSPQYHHQMGVDIPPAAAAGGQWPTWTDLMNTVSNHQISFGGANEGMLLPYVDPTTPSNSNGIWPGPFYP</sequence>
<dbReference type="InterPro" id="IPR033897">
    <property type="entry name" value="SRF-like_MADS-box"/>
</dbReference>
<dbReference type="GO" id="GO:0046983">
    <property type="term" value="F:protein dimerization activity"/>
    <property type="evidence" value="ECO:0007669"/>
    <property type="project" value="InterPro"/>
</dbReference>
<dbReference type="SMART" id="SM00432">
    <property type="entry name" value="MADS"/>
    <property type="match status" value="1"/>
</dbReference>
<evidence type="ECO:0000313" key="7">
    <source>
        <dbReference type="EMBL" id="KAK6911716.1"/>
    </source>
</evidence>
<dbReference type="Pfam" id="PF00319">
    <property type="entry name" value="SRF-TF"/>
    <property type="match status" value="1"/>
</dbReference>
<keyword evidence="4" id="KW-0804">Transcription</keyword>
<dbReference type="InterPro" id="IPR036879">
    <property type="entry name" value="TF_MADSbox_sf"/>
</dbReference>
<evidence type="ECO:0000256" key="3">
    <source>
        <dbReference type="ARBA" id="ARBA00023125"/>
    </source>
</evidence>
<dbReference type="Gene3D" id="3.40.1810.10">
    <property type="entry name" value="Transcription factor, MADS-box"/>
    <property type="match status" value="1"/>
</dbReference>
<evidence type="ECO:0000256" key="2">
    <source>
        <dbReference type="ARBA" id="ARBA00023015"/>
    </source>
</evidence>